<reference evidence="2 3" key="1">
    <citation type="journal article" date="2012" name="Plant Cell">
        <title>Genome comparison of barley and maize smut fungi reveals targeted loss of RNA silencing components and species-specific presence of transposable elements.</title>
        <authorList>
            <person name="Laurie J.D."/>
            <person name="Ali S."/>
            <person name="Linning R."/>
            <person name="Mannhaupt G."/>
            <person name="Wong P."/>
            <person name="Gueldener U."/>
            <person name="Muensterkoetter M."/>
            <person name="Moore R."/>
            <person name="Kahmann R."/>
            <person name="Bakkeren G."/>
            <person name="Schirawski J."/>
        </authorList>
    </citation>
    <scope>NUCLEOTIDE SEQUENCE [LARGE SCALE GENOMIC DNA]</scope>
    <source>
        <strain evidence="3">Uh4875-4</strain>
    </source>
</reference>
<keyword evidence="3" id="KW-1185">Reference proteome</keyword>
<evidence type="ECO:0000313" key="3">
    <source>
        <dbReference type="Proteomes" id="UP000006174"/>
    </source>
</evidence>
<gene>
    <name evidence="2" type="ORF">UHOR_12686</name>
</gene>
<dbReference type="Proteomes" id="UP000006174">
    <property type="component" value="Unassembled WGS sequence"/>
</dbReference>
<dbReference type="AlphaFoldDB" id="I2FMD9"/>
<proteinExistence type="predicted"/>
<feature type="region of interest" description="Disordered" evidence="1">
    <location>
        <begin position="76"/>
        <end position="117"/>
    </location>
</feature>
<feature type="compositionally biased region" description="Polar residues" evidence="1">
    <location>
        <begin position="104"/>
        <end position="117"/>
    </location>
</feature>
<name>I2FMD9_USTHO</name>
<dbReference type="HOGENOM" id="CLU_148862_0_0_1"/>
<evidence type="ECO:0000313" key="2">
    <source>
        <dbReference type="EMBL" id="CCF48082.1"/>
    </source>
</evidence>
<protein>
    <submittedName>
        <fullName evidence="2">Uncharacterized protein</fullName>
    </submittedName>
</protein>
<organism evidence="2 3">
    <name type="scientific">Ustilago hordei</name>
    <name type="common">Barley covered smut fungus</name>
    <dbReference type="NCBI Taxonomy" id="120017"/>
    <lineage>
        <taxon>Eukaryota</taxon>
        <taxon>Fungi</taxon>
        <taxon>Dikarya</taxon>
        <taxon>Basidiomycota</taxon>
        <taxon>Ustilaginomycotina</taxon>
        <taxon>Ustilaginomycetes</taxon>
        <taxon>Ustilaginales</taxon>
        <taxon>Ustilaginaceae</taxon>
        <taxon>Ustilago</taxon>
    </lineage>
</organism>
<feature type="compositionally biased region" description="Polar residues" evidence="1">
    <location>
        <begin position="81"/>
        <end position="92"/>
    </location>
</feature>
<comment type="caution">
    <text evidence="2">The sequence shown here is derived from an EMBL/GenBank/DDBJ whole genome shotgun (WGS) entry which is preliminary data.</text>
</comment>
<accession>I2FMD9</accession>
<sequence>MFHSDARKLIQEIWTIQTESSLLGKLFANDTLFLALQKCTIQHLVYKEMVTTIHQIDFNTLATALSIHQTAIESIPMQKIDPQQASTWTVGNDDQDDQAKESETGNSDANLKSTSRP</sequence>
<evidence type="ECO:0000256" key="1">
    <source>
        <dbReference type="SAM" id="MobiDB-lite"/>
    </source>
</evidence>
<dbReference type="EMBL" id="CAGI01000079">
    <property type="protein sequence ID" value="CCF48082.1"/>
    <property type="molecule type" value="Genomic_DNA"/>
</dbReference>